<dbReference type="STRING" id="215243.A0A0D2D4C6"/>
<evidence type="ECO:0000256" key="5">
    <source>
        <dbReference type="ARBA" id="ARBA00022989"/>
    </source>
</evidence>
<dbReference type="GO" id="GO:0015677">
    <property type="term" value="P:copper ion import"/>
    <property type="evidence" value="ECO:0007669"/>
    <property type="project" value="TreeGrafter"/>
</dbReference>
<evidence type="ECO:0000256" key="4">
    <source>
        <dbReference type="ARBA" id="ARBA00022692"/>
    </source>
</evidence>
<protein>
    <recommendedName>
        <fullName evidence="12">FAD-binding FR-type domain-containing protein</fullName>
    </recommendedName>
</protein>
<accession>A0A0D2D4C6</accession>
<dbReference type="InterPro" id="IPR013121">
    <property type="entry name" value="Fe_red_NAD-bd_6"/>
</dbReference>
<keyword evidence="14" id="KW-1185">Reference proteome</keyword>
<dbReference type="RefSeq" id="XP_016257406.1">
    <property type="nucleotide sequence ID" value="XM_016412098.1"/>
</dbReference>
<dbReference type="GO" id="GO:0005886">
    <property type="term" value="C:plasma membrane"/>
    <property type="evidence" value="ECO:0007669"/>
    <property type="project" value="TreeGrafter"/>
</dbReference>
<proteinExistence type="inferred from homology"/>
<dbReference type="InterPro" id="IPR017927">
    <property type="entry name" value="FAD-bd_FR_type"/>
</dbReference>
<evidence type="ECO:0000313" key="13">
    <source>
        <dbReference type="EMBL" id="KIW37190.1"/>
    </source>
</evidence>
<feature type="compositionally biased region" description="Basic and acidic residues" evidence="10">
    <location>
        <begin position="428"/>
        <end position="441"/>
    </location>
</feature>
<evidence type="ECO:0000256" key="1">
    <source>
        <dbReference type="ARBA" id="ARBA00004141"/>
    </source>
</evidence>
<dbReference type="SFLD" id="SFLDG01168">
    <property type="entry name" value="Ferric_reductase_subgroup_(FRE"/>
    <property type="match status" value="1"/>
</dbReference>
<dbReference type="PANTHER" id="PTHR32361:SF9">
    <property type="entry name" value="FERRIC REDUCTASE TRANSMEMBRANE COMPONENT 3-RELATED"/>
    <property type="match status" value="1"/>
</dbReference>
<dbReference type="GO" id="GO:0000293">
    <property type="term" value="F:ferric-chelate reductase activity"/>
    <property type="evidence" value="ECO:0007669"/>
    <property type="project" value="UniProtKB-ARBA"/>
</dbReference>
<feature type="transmembrane region" description="Helical" evidence="11">
    <location>
        <begin position="116"/>
        <end position="134"/>
    </location>
</feature>
<dbReference type="GeneID" id="27362614"/>
<evidence type="ECO:0000256" key="6">
    <source>
        <dbReference type="ARBA" id="ARBA00023002"/>
    </source>
</evidence>
<dbReference type="SFLD" id="SFLDS00052">
    <property type="entry name" value="Ferric_Reductase_Domain"/>
    <property type="match status" value="1"/>
</dbReference>
<dbReference type="EMBL" id="KN847345">
    <property type="protein sequence ID" value="KIW37190.1"/>
    <property type="molecule type" value="Genomic_DNA"/>
</dbReference>
<dbReference type="Proteomes" id="UP000053342">
    <property type="component" value="Unassembled WGS sequence"/>
</dbReference>
<reference evidence="13 14" key="1">
    <citation type="submission" date="2015-01" db="EMBL/GenBank/DDBJ databases">
        <title>The Genome Sequence of Exophiala oligosperma CBS72588.</title>
        <authorList>
            <consortium name="The Broad Institute Genomics Platform"/>
            <person name="Cuomo C."/>
            <person name="de Hoog S."/>
            <person name="Gorbushina A."/>
            <person name="Stielow B."/>
            <person name="Teixiera M."/>
            <person name="Abouelleil A."/>
            <person name="Chapman S.B."/>
            <person name="Priest M."/>
            <person name="Young S.K."/>
            <person name="Wortman J."/>
            <person name="Nusbaum C."/>
            <person name="Birren B."/>
        </authorList>
    </citation>
    <scope>NUCLEOTIDE SEQUENCE [LARGE SCALE GENOMIC DNA]</scope>
    <source>
        <strain evidence="13 14">CBS 72588</strain>
    </source>
</reference>
<evidence type="ECO:0000313" key="14">
    <source>
        <dbReference type="Proteomes" id="UP000053342"/>
    </source>
</evidence>
<feature type="transmembrane region" description="Helical" evidence="11">
    <location>
        <begin position="87"/>
        <end position="109"/>
    </location>
</feature>
<keyword evidence="5 11" id="KW-1133">Transmembrane helix</keyword>
<dbReference type="GO" id="GO:0006879">
    <property type="term" value="P:intracellular iron ion homeostasis"/>
    <property type="evidence" value="ECO:0007669"/>
    <property type="project" value="TreeGrafter"/>
</dbReference>
<keyword evidence="3" id="KW-0813">Transport</keyword>
<feature type="region of interest" description="Disordered" evidence="10">
    <location>
        <begin position="424"/>
        <end position="448"/>
    </location>
</feature>
<dbReference type="Pfam" id="PF08030">
    <property type="entry name" value="NAD_binding_6"/>
    <property type="match status" value="1"/>
</dbReference>
<sequence>YTTSTQLYRFIADRAGIMAFNNIPILWVFSLRNNCFIWLTGWSFSTFMTFHRHISRIVMIQVIVHASTYSAYQASFKYLTASWNEHYWQMGAMAILAMGFIHISSSVYFRIKFYDFFLISHKALSIVFLAGLFYHVGHFTGNYDPFIWPLVGVWVFDRSVRIIRLAYCNMTLFRCRISNNTMATYSKQSGLIKLEVTTTSRLLKGGAGRHFFLYQPLKWRGWESHPFTLAGWSTTSSADGLDTTHPSELPEKAQTSTTARLFADGDTIPSSSVKTLKHHDGGNRVEIGGSYAKKLTFYIRPRAGWTMRLRDECLRAPPGSVVTTMLLEGSYGQTSPIHTFENVVFIVGGSGITVAMSYLQEYADRARARQSSIGTGDSSRTRQITLVWVARQPSMMREIITASEFRSLCRREYVQMLLFSTCQEEESSDGKEPDRQEKPGDQEEDTPLRITYGRPNITNEISSAINNVANLHSETQIAVIVCGPAAMADEARDAVHKTLKEGKCFIKYFEEKFGYVKYLKRVGTDK</sequence>
<keyword evidence="9" id="KW-0325">Glycoprotein</keyword>
<dbReference type="InterPro" id="IPR039261">
    <property type="entry name" value="FNR_nucleotide-bd"/>
</dbReference>
<dbReference type="HOGENOM" id="CLU_010365_1_1_1"/>
<dbReference type="Gene3D" id="3.40.50.80">
    <property type="entry name" value="Nucleotide-binding domain of ferredoxin-NADP reductase (FNR) module"/>
    <property type="match status" value="1"/>
</dbReference>
<keyword evidence="8 11" id="KW-0472">Membrane</keyword>
<evidence type="ECO:0000256" key="8">
    <source>
        <dbReference type="ARBA" id="ARBA00023136"/>
    </source>
</evidence>
<organism evidence="13 14">
    <name type="scientific">Exophiala oligosperma</name>
    <dbReference type="NCBI Taxonomy" id="215243"/>
    <lineage>
        <taxon>Eukaryota</taxon>
        <taxon>Fungi</taxon>
        <taxon>Dikarya</taxon>
        <taxon>Ascomycota</taxon>
        <taxon>Pezizomycotina</taxon>
        <taxon>Eurotiomycetes</taxon>
        <taxon>Chaetothyriomycetidae</taxon>
        <taxon>Chaetothyriales</taxon>
        <taxon>Herpotrichiellaceae</taxon>
        <taxon>Exophiala</taxon>
    </lineage>
</organism>
<dbReference type="GO" id="GO:0006826">
    <property type="term" value="P:iron ion transport"/>
    <property type="evidence" value="ECO:0007669"/>
    <property type="project" value="TreeGrafter"/>
</dbReference>
<dbReference type="PANTHER" id="PTHR32361">
    <property type="entry name" value="FERRIC/CUPRIC REDUCTASE TRANSMEMBRANE COMPONENT"/>
    <property type="match status" value="1"/>
</dbReference>
<comment type="similarity">
    <text evidence="2">Belongs to the ferric reductase (FRE) family.</text>
</comment>
<keyword evidence="6" id="KW-0560">Oxidoreductase</keyword>
<keyword evidence="4 11" id="KW-0812">Transmembrane</keyword>
<dbReference type="SUPFAM" id="SSF52343">
    <property type="entry name" value="Ferredoxin reductase-like, C-terminal NADP-linked domain"/>
    <property type="match status" value="1"/>
</dbReference>
<dbReference type="InterPro" id="IPR051410">
    <property type="entry name" value="Ferric/Cupric_Reductase"/>
</dbReference>
<evidence type="ECO:0000259" key="12">
    <source>
        <dbReference type="PROSITE" id="PS51384"/>
    </source>
</evidence>
<dbReference type="PROSITE" id="PS51384">
    <property type="entry name" value="FAD_FR"/>
    <property type="match status" value="1"/>
</dbReference>
<dbReference type="OrthoDB" id="167398at2759"/>
<feature type="domain" description="FAD-binding FR-type" evidence="12">
    <location>
        <begin position="170"/>
        <end position="337"/>
    </location>
</feature>
<evidence type="ECO:0000256" key="9">
    <source>
        <dbReference type="ARBA" id="ARBA00023180"/>
    </source>
</evidence>
<keyword evidence="7" id="KW-0406">Ion transport</keyword>
<evidence type="ECO:0000256" key="3">
    <source>
        <dbReference type="ARBA" id="ARBA00022448"/>
    </source>
</evidence>
<feature type="transmembrane region" description="Helical" evidence="11">
    <location>
        <begin position="25"/>
        <end position="45"/>
    </location>
</feature>
<dbReference type="AlphaFoldDB" id="A0A0D2D4C6"/>
<evidence type="ECO:0000256" key="10">
    <source>
        <dbReference type="SAM" id="MobiDB-lite"/>
    </source>
</evidence>
<dbReference type="VEuPathDB" id="FungiDB:PV06_10540"/>
<comment type="subcellular location">
    <subcellularLocation>
        <location evidence="1">Membrane</location>
        <topology evidence="1">Multi-pass membrane protein</topology>
    </subcellularLocation>
</comment>
<gene>
    <name evidence="13" type="ORF">PV06_10540</name>
</gene>
<dbReference type="InterPro" id="IPR013130">
    <property type="entry name" value="Fe3_Rdtase_TM_dom"/>
</dbReference>
<dbReference type="Pfam" id="PF01794">
    <property type="entry name" value="Ferric_reduct"/>
    <property type="match status" value="1"/>
</dbReference>
<feature type="non-terminal residue" evidence="13">
    <location>
        <position position="1"/>
    </location>
</feature>
<evidence type="ECO:0000256" key="11">
    <source>
        <dbReference type="SAM" id="Phobius"/>
    </source>
</evidence>
<evidence type="ECO:0000256" key="2">
    <source>
        <dbReference type="ARBA" id="ARBA00006278"/>
    </source>
</evidence>
<dbReference type="CDD" id="cd06186">
    <property type="entry name" value="NOX_Duox_like_FAD_NADP"/>
    <property type="match status" value="1"/>
</dbReference>
<evidence type="ECO:0000256" key="7">
    <source>
        <dbReference type="ARBA" id="ARBA00023065"/>
    </source>
</evidence>
<name>A0A0D2D4C6_9EURO</name>